<proteinExistence type="predicted"/>
<gene>
    <name evidence="1" type="ORF">O0V09_08475</name>
</gene>
<sequence length="943" mass="110500">MSELSAKELDLMQRIDEKEELRPLFFRKVKGLKWFDPIAEQGYFSPDANPKPVPAKEEGYVNIPFWPVVDYLVKTAPELADEKNLKYAEKFLQVLVNVTTYAKKNEISNYRTWWQFAEIISQIPYNSISIENIDIIDYWLDDKYERGLVAQVIGEKWLPRLLQVNDAHALQLANRIIELLYKVIFIEREYGEKGEQEASLRFDHYHAQKITERTAKLAGEKLGLKAIQIFDTFLINILDQLKNDLWSSLWQPAIEEHEQNKHRDDAKNVLIKAYRDSIDGYIHINPDEASEYVKSMLVSEYQTIQRLAIHVIGRNYPLFSDVVDQLLDEKYLDSNYRHEMWHFLNKSYPNFSGTQKEKALELISGITKHDDKGEYHAGASAYNKAIWLSAIKEHGDREAHLYVESTEIAKTEPDHPDFSSYISVGWGGRKSPKTIEELQALSIDELVQELKNYKDPGGFDDPGLEGLVKVFKQLVKTEPLKYYLNLSKFISLDLAYIYEIIEAYRDLWAEKGKFPWDEIWKILLEFCSGVIAQDRFWNPENAKQREPFIANRYWIVSSIGRLIEAGTKSDEHAFNEKYLPDAEKILAYLLNREEGNEYKDDSDAVSISINSPRGHCLDALINLTLRSCRIADKKNNKDHSEVWSHFQRYYDSELDRADSENPEYEFATLVTNYLPNFLYMSKPWVIEKLNRIFDQKNYLKWLCAMQGYAYVGTIYQEIYKYLKEHGDLLKALDDENIRGKVEEKAIQNIAVAYLNDFESFEEDYSLINILISRNDHKEISHLIWFMWTLRKKGDDKLKNKIYELWPKILHNIDLSKRQGRRMASQLCHWAVFVDQIDEDIRLLLLSIAPYSDESHNSYTLLESISEISETQPFEAHEIWMKMLEGSTPDYPEEAIRSIFTNLLKKGPEGLRKARKAESEYLKNGNDRPSLWLREIRQEYLPLE</sequence>
<protein>
    <recommendedName>
        <fullName evidence="3">DUF4020 domain-containing protein</fullName>
    </recommendedName>
</protein>
<accession>A0A9J6RM16</accession>
<dbReference type="AlphaFoldDB" id="A0A9J6RM16"/>
<dbReference type="Proteomes" id="UP001069090">
    <property type="component" value="Unassembled WGS sequence"/>
</dbReference>
<organism evidence="1 2">
    <name type="scientific">Dasania phycosphaerae</name>
    <dbReference type="NCBI Taxonomy" id="2950436"/>
    <lineage>
        <taxon>Bacteria</taxon>
        <taxon>Pseudomonadati</taxon>
        <taxon>Pseudomonadota</taxon>
        <taxon>Gammaproteobacteria</taxon>
        <taxon>Cellvibrionales</taxon>
        <taxon>Spongiibacteraceae</taxon>
        <taxon>Dasania</taxon>
    </lineage>
</organism>
<dbReference type="EMBL" id="JAPTGG010000006">
    <property type="protein sequence ID" value="MCZ0865231.1"/>
    <property type="molecule type" value="Genomic_DNA"/>
</dbReference>
<name>A0A9J6RM16_9GAMM</name>
<comment type="caution">
    <text evidence="1">The sequence shown here is derived from an EMBL/GenBank/DDBJ whole genome shotgun (WGS) entry which is preliminary data.</text>
</comment>
<keyword evidence="2" id="KW-1185">Reference proteome</keyword>
<evidence type="ECO:0008006" key="3">
    <source>
        <dbReference type="Google" id="ProtNLM"/>
    </source>
</evidence>
<evidence type="ECO:0000313" key="1">
    <source>
        <dbReference type="EMBL" id="MCZ0865231.1"/>
    </source>
</evidence>
<dbReference type="RefSeq" id="WP_258331380.1">
    <property type="nucleotide sequence ID" value="NZ_JAPTGG010000006.1"/>
</dbReference>
<evidence type="ECO:0000313" key="2">
    <source>
        <dbReference type="Proteomes" id="UP001069090"/>
    </source>
</evidence>
<reference evidence="1 2" key="1">
    <citation type="submission" date="2022-12" db="EMBL/GenBank/DDBJ databases">
        <title>Dasania phycosphaerae sp. nov., isolated from particulate material of the south coast of Korea.</title>
        <authorList>
            <person name="Jiang Y."/>
        </authorList>
    </citation>
    <scope>NUCLEOTIDE SEQUENCE [LARGE SCALE GENOMIC DNA]</scope>
    <source>
        <strain evidence="1 2">GY-19</strain>
    </source>
</reference>